<dbReference type="InterPro" id="IPR036388">
    <property type="entry name" value="WH-like_DNA-bd_sf"/>
</dbReference>
<dbReference type="AlphaFoldDB" id="A4TWS3"/>
<evidence type="ECO:0000259" key="3">
    <source>
        <dbReference type="Pfam" id="PF17782"/>
    </source>
</evidence>
<evidence type="ECO:0000256" key="1">
    <source>
        <dbReference type="ARBA" id="ARBA00006525"/>
    </source>
</evidence>
<protein>
    <submittedName>
        <fullName evidence="4">DNA processing chain A</fullName>
    </submittedName>
</protein>
<sequence>MFGDTRTLSASERLDWLRLIRSENVGPRTFIRLLERFGSAGRALAELPDLAKRGGRARPIVVCPKDAALRELDAADRLGCTVLAACEPFYPRLLAAIDDPPPILYALGNPSLLTKSIIAMVGARNASVNGRNLTRRMAADLGRAGLVVVSGLARGVDTAAHEGSLSAGTVAVLAGGVDVVYPPENQRLYDDIVAMGCAVSEMPPGTQPQASHFPRRNRIVSGMAVGVVVVEASLKSGSLITARMAAEQGREVFAVPGHPMDPRAQGPNDLIRHGATLTEGAGDVTAVVLDLLRRPLAEDRRGPFEAAITAPPDESALAHARALVLESLGPMPVAVDLLIRECQLSASVVSMVLLELELAGRLERHPGQQVALLAAGY</sequence>
<feature type="domain" description="Smf/DprA SLOG" evidence="2">
    <location>
        <begin position="83"/>
        <end position="285"/>
    </location>
</feature>
<dbReference type="InterPro" id="IPR003488">
    <property type="entry name" value="DprA"/>
</dbReference>
<dbReference type="PANTHER" id="PTHR43022:SF1">
    <property type="entry name" value="PROTEIN SMF"/>
    <property type="match status" value="1"/>
</dbReference>
<name>A4TWS3_9PROT</name>
<dbReference type="Gene3D" id="1.10.10.10">
    <property type="entry name" value="Winged helix-like DNA-binding domain superfamily/Winged helix DNA-binding domain"/>
    <property type="match status" value="1"/>
</dbReference>
<dbReference type="Pfam" id="PF02481">
    <property type="entry name" value="DNA_processg_A"/>
    <property type="match status" value="1"/>
</dbReference>
<organism evidence="4">
    <name type="scientific">Magnetospirillum gryphiswaldense</name>
    <dbReference type="NCBI Taxonomy" id="55518"/>
    <lineage>
        <taxon>Bacteria</taxon>
        <taxon>Pseudomonadati</taxon>
        <taxon>Pseudomonadota</taxon>
        <taxon>Alphaproteobacteria</taxon>
        <taxon>Rhodospirillales</taxon>
        <taxon>Rhodospirillaceae</taxon>
        <taxon>Magnetospirillum</taxon>
    </lineage>
</organism>
<dbReference type="Pfam" id="PF17782">
    <property type="entry name" value="WHD_DprA"/>
    <property type="match status" value="1"/>
</dbReference>
<proteinExistence type="inferred from homology"/>
<dbReference type="InterPro" id="IPR041614">
    <property type="entry name" value="DprA_WH"/>
</dbReference>
<reference evidence="4" key="1">
    <citation type="journal article" date="2007" name="J. Bacteriol.">
        <title>Comparative genome analysis of four magnetotactic bacteria reveals a complex set of group-specific genes implicated in magnetosome biomineralization and function.</title>
        <authorList>
            <person name="Richter M."/>
            <person name="Kube M."/>
            <person name="Bazylinski D.A."/>
            <person name="Lombardot T."/>
            <person name="Gloeckner F.O."/>
            <person name="Reinhardt R."/>
            <person name="Schueler D."/>
        </authorList>
    </citation>
    <scope>NUCLEOTIDE SEQUENCE</scope>
    <source>
        <strain evidence="4">MSR-1</strain>
    </source>
</reference>
<feature type="domain" description="DprA winged helix" evidence="3">
    <location>
        <begin position="310"/>
        <end position="368"/>
    </location>
</feature>
<dbReference type="InterPro" id="IPR057666">
    <property type="entry name" value="DrpA_SLOG"/>
</dbReference>
<gene>
    <name evidence="4" type="ORF">MGR_0713</name>
</gene>
<dbReference type="SUPFAM" id="SSF102405">
    <property type="entry name" value="MCP/YpsA-like"/>
    <property type="match status" value="1"/>
</dbReference>
<evidence type="ECO:0000313" key="4">
    <source>
        <dbReference type="EMBL" id="CAM75080.1"/>
    </source>
</evidence>
<dbReference type="GO" id="GO:0009294">
    <property type="term" value="P:DNA-mediated transformation"/>
    <property type="evidence" value="ECO:0007669"/>
    <property type="project" value="InterPro"/>
</dbReference>
<dbReference type="NCBIfam" id="TIGR00732">
    <property type="entry name" value="dprA"/>
    <property type="match status" value="1"/>
</dbReference>
<dbReference type="EMBL" id="CU459003">
    <property type="protein sequence ID" value="CAM75080.1"/>
    <property type="molecule type" value="Genomic_DNA"/>
</dbReference>
<dbReference type="Pfam" id="PF21102">
    <property type="entry name" value="DprA_N"/>
    <property type="match status" value="1"/>
</dbReference>
<dbReference type="RefSeq" id="WP_106002290.1">
    <property type="nucleotide sequence ID" value="NZ_CP027527.1"/>
</dbReference>
<accession>A4TWS3</accession>
<evidence type="ECO:0000259" key="2">
    <source>
        <dbReference type="Pfam" id="PF02481"/>
    </source>
</evidence>
<dbReference type="PANTHER" id="PTHR43022">
    <property type="entry name" value="PROTEIN SMF"/>
    <property type="match status" value="1"/>
</dbReference>
<comment type="similarity">
    <text evidence="1">Belongs to the DprA/Smf family.</text>
</comment>
<dbReference type="Gene3D" id="3.40.50.450">
    <property type="match status" value="1"/>
</dbReference>